<evidence type="ECO:0000259" key="2">
    <source>
        <dbReference type="PROSITE" id="PS50108"/>
    </source>
</evidence>
<evidence type="ECO:0000313" key="3">
    <source>
        <dbReference type="EMBL" id="KAJ6763266.1"/>
    </source>
</evidence>
<feature type="domain" description="CRIB" evidence="2">
    <location>
        <begin position="116"/>
        <end position="129"/>
    </location>
</feature>
<dbReference type="SMART" id="SM00285">
    <property type="entry name" value="PBD"/>
    <property type="match status" value="1"/>
</dbReference>
<keyword evidence="4" id="KW-1185">Reference proteome</keyword>
<dbReference type="InterPro" id="IPR000095">
    <property type="entry name" value="CRIB_dom"/>
</dbReference>
<evidence type="ECO:0000256" key="1">
    <source>
        <dbReference type="SAM" id="MobiDB-lite"/>
    </source>
</evidence>
<dbReference type="EMBL" id="JAPFFK010000005">
    <property type="protein sequence ID" value="KAJ6763266.1"/>
    <property type="molecule type" value="Genomic_DNA"/>
</dbReference>
<dbReference type="OrthoDB" id="678664at2759"/>
<name>A0A9Q0WAZ4_SALPP</name>
<dbReference type="Gene3D" id="3.90.810.10">
    <property type="entry name" value="CRIB domain"/>
    <property type="match status" value="1"/>
</dbReference>
<dbReference type="PROSITE" id="PS50108">
    <property type="entry name" value="CRIB"/>
    <property type="match status" value="1"/>
</dbReference>
<feature type="region of interest" description="Disordered" evidence="1">
    <location>
        <begin position="44"/>
        <end position="71"/>
    </location>
</feature>
<dbReference type="InterPro" id="IPR036936">
    <property type="entry name" value="CRIB_dom_sf"/>
</dbReference>
<dbReference type="Pfam" id="PF00786">
    <property type="entry name" value="PBD"/>
    <property type="match status" value="1"/>
</dbReference>
<gene>
    <name evidence="3" type="ORF">OIU79_023916</name>
</gene>
<organism evidence="3 4">
    <name type="scientific">Salix purpurea</name>
    <name type="common">Purple osier willow</name>
    <dbReference type="NCBI Taxonomy" id="77065"/>
    <lineage>
        <taxon>Eukaryota</taxon>
        <taxon>Viridiplantae</taxon>
        <taxon>Streptophyta</taxon>
        <taxon>Embryophyta</taxon>
        <taxon>Tracheophyta</taxon>
        <taxon>Spermatophyta</taxon>
        <taxon>Magnoliopsida</taxon>
        <taxon>eudicotyledons</taxon>
        <taxon>Gunneridae</taxon>
        <taxon>Pentapetalae</taxon>
        <taxon>rosids</taxon>
        <taxon>fabids</taxon>
        <taxon>Malpighiales</taxon>
        <taxon>Salicaceae</taxon>
        <taxon>Saliceae</taxon>
        <taxon>Salix</taxon>
    </lineage>
</organism>
<accession>A0A9Q0WAZ4</accession>
<dbReference type="CDD" id="cd00132">
    <property type="entry name" value="CRIB"/>
    <property type="match status" value="1"/>
</dbReference>
<reference evidence="3" key="2">
    <citation type="journal article" date="2023" name="Int. J. Mol. Sci.">
        <title>De Novo Assembly and Annotation of 11 Diverse Shrub Willow (Salix) Genomes Reveals Novel Gene Organization in Sex-Linked Regions.</title>
        <authorList>
            <person name="Hyden B."/>
            <person name="Feng K."/>
            <person name="Yates T.B."/>
            <person name="Jawdy S."/>
            <person name="Cereghino C."/>
            <person name="Smart L.B."/>
            <person name="Muchero W."/>
        </authorList>
    </citation>
    <scope>NUCLEOTIDE SEQUENCE</scope>
    <source>
        <tissue evidence="3">Shoot tip</tissue>
    </source>
</reference>
<dbReference type="AlphaFoldDB" id="A0A9Q0WAZ4"/>
<dbReference type="PANTHER" id="PTHR46931:SF6">
    <property type="entry name" value="CRIB DOMAIN-CONTAINING PROTEIN RIC4"/>
    <property type="match status" value="1"/>
</dbReference>
<evidence type="ECO:0000313" key="4">
    <source>
        <dbReference type="Proteomes" id="UP001151532"/>
    </source>
</evidence>
<protein>
    <submittedName>
        <fullName evidence="3">CRIB DOMAIN-CONTAINING PROTEIN RIC2</fullName>
    </submittedName>
</protein>
<dbReference type="Proteomes" id="UP001151532">
    <property type="component" value="Chromosome 13"/>
</dbReference>
<dbReference type="PANTHER" id="PTHR46931">
    <property type="entry name" value="CRIB DOMAIN-CONTAINING PROTEIN RIC2"/>
    <property type="match status" value="1"/>
</dbReference>
<comment type="caution">
    <text evidence="3">The sequence shown here is derived from an EMBL/GenBank/DDBJ whole genome shotgun (WGS) entry which is preliminary data.</text>
</comment>
<proteinExistence type="predicted"/>
<dbReference type="InterPro" id="IPR044509">
    <property type="entry name" value="RIC2/4"/>
</dbReference>
<sequence>MLNSYIIVSSLVDAEMRDRMERLVLLPFSFGCVSESSVAIGVHHPRRSKTDTNLSATRAKEEDEESSSSTESTKNSLKFLALSKPNISIGLHRLVKGFKNFPQLFAYKEEIKEMEIGSPTDVKHVTHIGWDAAAPTSNPVHGWDNLISPELLSLQSETLRQFELAIAAQATSPLVRASCA</sequence>
<reference evidence="3" key="1">
    <citation type="submission" date="2022-11" db="EMBL/GenBank/DDBJ databases">
        <authorList>
            <person name="Hyden B.L."/>
            <person name="Feng K."/>
            <person name="Yates T."/>
            <person name="Jawdy S."/>
            <person name="Smart L.B."/>
            <person name="Muchero W."/>
        </authorList>
    </citation>
    <scope>NUCLEOTIDE SEQUENCE</scope>
    <source>
        <tissue evidence="3">Shoot tip</tissue>
    </source>
</reference>